<keyword evidence="2" id="KW-1133">Transmembrane helix</keyword>
<feature type="transmembrane region" description="Helical" evidence="2">
    <location>
        <begin position="77"/>
        <end position="105"/>
    </location>
</feature>
<name>A0A6A5V6Z4_9PLEO</name>
<dbReference type="Proteomes" id="UP000800036">
    <property type="component" value="Unassembled WGS sequence"/>
</dbReference>
<dbReference type="AlphaFoldDB" id="A0A6A5V6Z4"/>
<dbReference type="EMBL" id="ML976685">
    <property type="protein sequence ID" value="KAF1972628.1"/>
    <property type="molecule type" value="Genomic_DNA"/>
</dbReference>
<accession>A0A6A5V6Z4</accession>
<feature type="region of interest" description="Disordered" evidence="1">
    <location>
        <begin position="22"/>
        <end position="61"/>
    </location>
</feature>
<organism evidence="3 4">
    <name type="scientific">Bimuria novae-zelandiae CBS 107.79</name>
    <dbReference type="NCBI Taxonomy" id="1447943"/>
    <lineage>
        <taxon>Eukaryota</taxon>
        <taxon>Fungi</taxon>
        <taxon>Dikarya</taxon>
        <taxon>Ascomycota</taxon>
        <taxon>Pezizomycotina</taxon>
        <taxon>Dothideomycetes</taxon>
        <taxon>Pleosporomycetidae</taxon>
        <taxon>Pleosporales</taxon>
        <taxon>Massarineae</taxon>
        <taxon>Didymosphaeriaceae</taxon>
        <taxon>Bimuria</taxon>
    </lineage>
</organism>
<evidence type="ECO:0000313" key="3">
    <source>
        <dbReference type="EMBL" id="KAF1972628.1"/>
    </source>
</evidence>
<evidence type="ECO:0000256" key="2">
    <source>
        <dbReference type="SAM" id="Phobius"/>
    </source>
</evidence>
<sequence length="176" mass="19348">MQHCSSSSTVVCVCRADERAHPRNAEKGQHRTRRQPSATQVGAHPTPIGDPSPRLPPADKSWGARSIRRQMSSIQRLAIALLILTALDMFTICFCFMQIVLHVALPFGAHSCQRLPSRPQHMADQKQTAHISCPLGQANPVLHSAAGVHGNECPWSWQPSPIRSLPPRDAQCNRSS</sequence>
<reference evidence="3" key="1">
    <citation type="journal article" date="2020" name="Stud. Mycol.">
        <title>101 Dothideomycetes genomes: a test case for predicting lifestyles and emergence of pathogens.</title>
        <authorList>
            <person name="Haridas S."/>
            <person name="Albert R."/>
            <person name="Binder M."/>
            <person name="Bloem J."/>
            <person name="Labutti K."/>
            <person name="Salamov A."/>
            <person name="Andreopoulos B."/>
            <person name="Baker S."/>
            <person name="Barry K."/>
            <person name="Bills G."/>
            <person name="Bluhm B."/>
            <person name="Cannon C."/>
            <person name="Castanera R."/>
            <person name="Culley D."/>
            <person name="Daum C."/>
            <person name="Ezra D."/>
            <person name="Gonzalez J."/>
            <person name="Henrissat B."/>
            <person name="Kuo A."/>
            <person name="Liang C."/>
            <person name="Lipzen A."/>
            <person name="Lutzoni F."/>
            <person name="Magnuson J."/>
            <person name="Mondo S."/>
            <person name="Nolan M."/>
            <person name="Ohm R."/>
            <person name="Pangilinan J."/>
            <person name="Park H.-J."/>
            <person name="Ramirez L."/>
            <person name="Alfaro M."/>
            <person name="Sun H."/>
            <person name="Tritt A."/>
            <person name="Yoshinaga Y."/>
            <person name="Zwiers L.-H."/>
            <person name="Turgeon B."/>
            <person name="Goodwin S."/>
            <person name="Spatafora J."/>
            <person name="Crous P."/>
            <person name="Grigoriev I."/>
        </authorList>
    </citation>
    <scope>NUCLEOTIDE SEQUENCE</scope>
    <source>
        <strain evidence="3">CBS 107.79</strain>
    </source>
</reference>
<evidence type="ECO:0000313" key="4">
    <source>
        <dbReference type="Proteomes" id="UP000800036"/>
    </source>
</evidence>
<proteinExistence type="predicted"/>
<keyword evidence="2" id="KW-0472">Membrane</keyword>
<gene>
    <name evidence="3" type="ORF">BU23DRAFT_155220</name>
</gene>
<keyword evidence="2" id="KW-0812">Transmembrane</keyword>
<keyword evidence="4" id="KW-1185">Reference proteome</keyword>
<protein>
    <submittedName>
        <fullName evidence="3">Uncharacterized protein</fullName>
    </submittedName>
</protein>
<evidence type="ECO:0000256" key="1">
    <source>
        <dbReference type="SAM" id="MobiDB-lite"/>
    </source>
</evidence>